<dbReference type="InterPro" id="IPR011990">
    <property type="entry name" value="TPR-like_helical_dom_sf"/>
</dbReference>
<dbReference type="SUPFAM" id="SSF52540">
    <property type="entry name" value="P-loop containing nucleoside triphosphate hydrolases"/>
    <property type="match status" value="1"/>
</dbReference>
<evidence type="ECO:0000256" key="3">
    <source>
        <dbReference type="ARBA" id="ARBA00023125"/>
    </source>
</evidence>
<evidence type="ECO:0000313" key="8">
    <source>
        <dbReference type="Proteomes" id="UP000199504"/>
    </source>
</evidence>
<organism evidence="7 8">
    <name type="scientific">Micromonospora mirobrigensis</name>
    <dbReference type="NCBI Taxonomy" id="262898"/>
    <lineage>
        <taxon>Bacteria</taxon>
        <taxon>Bacillati</taxon>
        <taxon>Actinomycetota</taxon>
        <taxon>Actinomycetes</taxon>
        <taxon>Micromonosporales</taxon>
        <taxon>Micromonosporaceae</taxon>
        <taxon>Micromonospora</taxon>
    </lineage>
</organism>
<dbReference type="STRING" id="262898.GA0070564_102639"/>
<dbReference type="EMBL" id="FMCX01000002">
    <property type="protein sequence ID" value="SCF02162.1"/>
    <property type="molecule type" value="Genomic_DNA"/>
</dbReference>
<dbReference type="InterPro" id="IPR027417">
    <property type="entry name" value="P-loop_NTPase"/>
</dbReference>
<dbReference type="GO" id="GO:0000160">
    <property type="term" value="P:phosphorelay signal transduction system"/>
    <property type="evidence" value="ECO:0007669"/>
    <property type="project" value="InterPro"/>
</dbReference>
<name>A0A1C4X107_9ACTN</name>
<keyword evidence="8" id="KW-1185">Reference proteome</keyword>
<comment type="similarity">
    <text evidence="1">Belongs to the AfsR/DnrI/RedD regulatory family.</text>
</comment>
<dbReference type="InterPro" id="IPR001867">
    <property type="entry name" value="OmpR/PhoB-type_DNA-bd"/>
</dbReference>
<dbReference type="Proteomes" id="UP000199504">
    <property type="component" value="Unassembled WGS sequence"/>
</dbReference>
<dbReference type="InterPro" id="IPR016032">
    <property type="entry name" value="Sig_transdc_resp-reg_C-effctor"/>
</dbReference>
<dbReference type="SMART" id="SM01043">
    <property type="entry name" value="BTAD"/>
    <property type="match status" value="1"/>
</dbReference>
<dbReference type="PROSITE" id="PS51755">
    <property type="entry name" value="OMPR_PHOB"/>
    <property type="match status" value="1"/>
</dbReference>
<feature type="domain" description="OmpR/PhoB-type" evidence="6">
    <location>
        <begin position="1"/>
        <end position="93"/>
    </location>
</feature>
<evidence type="ECO:0000256" key="2">
    <source>
        <dbReference type="ARBA" id="ARBA00023015"/>
    </source>
</evidence>
<accession>A0A1C4X107</accession>
<dbReference type="Gene3D" id="1.25.40.10">
    <property type="entry name" value="Tetratricopeptide repeat domain"/>
    <property type="match status" value="3"/>
</dbReference>
<dbReference type="PANTHER" id="PTHR35807:SF1">
    <property type="entry name" value="TRANSCRIPTIONAL REGULATOR REDD"/>
    <property type="match status" value="1"/>
</dbReference>
<dbReference type="Pfam" id="PF13424">
    <property type="entry name" value="TPR_12"/>
    <property type="match status" value="1"/>
</dbReference>
<dbReference type="SUPFAM" id="SSF48452">
    <property type="entry name" value="TPR-like"/>
    <property type="match status" value="3"/>
</dbReference>
<dbReference type="InterPro" id="IPR019734">
    <property type="entry name" value="TPR_rpt"/>
</dbReference>
<dbReference type="InterPro" id="IPR002182">
    <property type="entry name" value="NB-ARC"/>
</dbReference>
<keyword evidence="3 5" id="KW-0238">DNA-binding</keyword>
<evidence type="ECO:0000256" key="4">
    <source>
        <dbReference type="ARBA" id="ARBA00023163"/>
    </source>
</evidence>
<evidence type="ECO:0000313" key="7">
    <source>
        <dbReference type="EMBL" id="SCF02162.1"/>
    </source>
</evidence>
<keyword evidence="2" id="KW-0805">Transcription regulation</keyword>
<proteinExistence type="inferred from homology"/>
<dbReference type="InterPro" id="IPR005158">
    <property type="entry name" value="BTAD"/>
</dbReference>
<dbReference type="PANTHER" id="PTHR35807">
    <property type="entry name" value="TRANSCRIPTIONAL REGULATOR REDD-RELATED"/>
    <property type="match status" value="1"/>
</dbReference>
<evidence type="ECO:0000256" key="1">
    <source>
        <dbReference type="ARBA" id="ARBA00005820"/>
    </source>
</evidence>
<dbReference type="Pfam" id="PF03704">
    <property type="entry name" value="BTAD"/>
    <property type="match status" value="1"/>
</dbReference>
<evidence type="ECO:0000256" key="5">
    <source>
        <dbReference type="PROSITE-ProRule" id="PRU01091"/>
    </source>
</evidence>
<evidence type="ECO:0000259" key="6">
    <source>
        <dbReference type="PROSITE" id="PS51755"/>
    </source>
</evidence>
<dbReference type="Pfam" id="PF00486">
    <property type="entry name" value="Trans_reg_C"/>
    <property type="match status" value="1"/>
</dbReference>
<dbReference type="InterPro" id="IPR036388">
    <property type="entry name" value="WH-like_DNA-bd_sf"/>
</dbReference>
<dbReference type="AlphaFoldDB" id="A0A1C4X107"/>
<dbReference type="CDD" id="cd15831">
    <property type="entry name" value="BTAD"/>
    <property type="match status" value="1"/>
</dbReference>
<gene>
    <name evidence="7" type="ORF">GA0070564_102639</name>
</gene>
<dbReference type="Gene3D" id="3.40.50.300">
    <property type="entry name" value="P-loop containing nucleotide triphosphate hydrolases"/>
    <property type="match status" value="1"/>
</dbReference>
<reference evidence="8" key="1">
    <citation type="submission" date="2016-06" db="EMBL/GenBank/DDBJ databases">
        <authorList>
            <person name="Varghese N."/>
            <person name="Submissions Spin"/>
        </authorList>
    </citation>
    <scope>NUCLEOTIDE SEQUENCE [LARGE SCALE GENOMIC DNA]</scope>
    <source>
        <strain evidence="8">DSM 44830</strain>
    </source>
</reference>
<dbReference type="GO" id="GO:0006355">
    <property type="term" value="P:regulation of DNA-templated transcription"/>
    <property type="evidence" value="ECO:0007669"/>
    <property type="project" value="InterPro"/>
</dbReference>
<dbReference type="RefSeq" id="WP_141714746.1">
    <property type="nucleotide sequence ID" value="NZ_FMCX01000002.1"/>
</dbReference>
<dbReference type="SMART" id="SM00862">
    <property type="entry name" value="Trans_reg_C"/>
    <property type="match status" value="1"/>
</dbReference>
<dbReference type="InterPro" id="IPR051677">
    <property type="entry name" value="AfsR-DnrI-RedD_regulator"/>
</dbReference>
<feature type="DNA-binding region" description="OmpR/PhoB-type" evidence="5">
    <location>
        <begin position="1"/>
        <end position="93"/>
    </location>
</feature>
<protein>
    <submittedName>
        <fullName evidence="7">DNA-binding transcriptional activator of the SARP family</fullName>
    </submittedName>
</protein>
<keyword evidence="4" id="KW-0804">Transcription</keyword>
<dbReference type="PRINTS" id="PR00364">
    <property type="entry name" value="DISEASERSIST"/>
</dbReference>
<dbReference type="Pfam" id="PF00931">
    <property type="entry name" value="NB-ARC"/>
    <property type="match status" value="1"/>
</dbReference>
<dbReference type="Gene3D" id="1.10.10.10">
    <property type="entry name" value="Winged helix-like DNA-binding domain superfamily/Winged helix DNA-binding domain"/>
    <property type="match status" value="1"/>
</dbReference>
<dbReference type="SMART" id="SM00028">
    <property type="entry name" value="TPR"/>
    <property type="match status" value="5"/>
</dbReference>
<dbReference type="OrthoDB" id="7628974at2"/>
<dbReference type="GO" id="GO:0043531">
    <property type="term" value="F:ADP binding"/>
    <property type="evidence" value="ECO:0007669"/>
    <property type="project" value="InterPro"/>
</dbReference>
<sequence>MNFEILGTLGVKGPTGTATIRAARQRIVLVMLLLEAGRVVPVDRLSTAIWDDAPPQTARGQIQICVSALRRALADVGLPDRLETCAPGYLIHAGPDEVDLLVFERLVAEGRQSAEEQRLDEAIGRYERALKLWRGDALAGVESRLVAAAGARLEEMRLRAVEEFMDLRLRQSGHQEMIAELADLVASNPLREHLRAQLMLALFRSGRQGEALACYRDGRQTLVDELGIEPSAELREVERAVLGGETDYELDPRAATQPADVTPADYRPARLLPPDIGDYTGNRPLLDRLQEIVTAEPDDGNAAPRIISVSGTGGVGKSALAIRVAHATKDFFPDGQLYARLNGNNTPLGAAQVLERFLRALGVPHVMIPGGIEERAETLRALLAGRRVLMVLDEVADEEQVRMLVPNSAPSVVILTSRRRLTALPAAHHVECPLLEPSDSVELLAQIAGPGRIYAEPTQALRLSSMCGHLPLALRAAGGRLLIRPHWTVARMAERFADTSRRLDELSHGEQSLRANIAPSYEWLSDPARRLFRLLGVLEARDFPEWICAPLLGSDDDAGAEALSELVTAQLLEVETPVGGRARFRMHGLIRIFAAERHDAEDRAEDGAEALRRALGAWLYVAEKAHRSEYGGDHTVLHSDAVRWKVDETLCEELLADPLEWFAVEKDALVAMVGQAADLGADDLCWDLAVTLVTIFEVRSEFVEWRATHDSALAAVRRSGNKYGEAAVLYSMGALAAAEYRLDDAARLSRAADELFVDQRVLYGRALVLRNLAFIDRAQGRHEEARRKYEQAREWFRFAGDVIGEAHVLSGLAQLAVIAHDRRAALGHLTEAIRLTEGRSRRMEAQLRYRLGEVALKGDDIGTALDCFHDVLEIVVEYGDRIGEAYARYGQGLAQTAAGDADRAVGTLRQAGKVAAESGDRMVSARIQLAWAEAEYAIGSRDMAARLAGAALQSFRQLGDQVWQARGLRLLGDTIADTATAMAAWREALTILGKVDSQDARDLAEELVRRLTSASLAFQVGEAS</sequence>
<dbReference type="SUPFAM" id="SSF46894">
    <property type="entry name" value="C-terminal effector domain of the bipartite response regulators"/>
    <property type="match status" value="1"/>
</dbReference>
<dbReference type="GO" id="GO:0003677">
    <property type="term" value="F:DNA binding"/>
    <property type="evidence" value="ECO:0007669"/>
    <property type="project" value="UniProtKB-UniRule"/>
</dbReference>